<dbReference type="PRINTS" id="PR00793">
    <property type="entry name" value="PROAMNOPTASE"/>
</dbReference>
<evidence type="ECO:0000256" key="1">
    <source>
        <dbReference type="ARBA" id="ARBA00010088"/>
    </source>
</evidence>
<keyword evidence="5" id="KW-1185">Reference proteome</keyword>
<dbReference type="GO" id="GO:0016020">
    <property type="term" value="C:membrane"/>
    <property type="evidence" value="ECO:0007669"/>
    <property type="project" value="TreeGrafter"/>
</dbReference>
<dbReference type="InterPro" id="IPR029058">
    <property type="entry name" value="AB_hydrolase_fold"/>
</dbReference>
<dbReference type="InterPro" id="IPR050266">
    <property type="entry name" value="AB_hydrolase_sf"/>
</dbReference>
<gene>
    <name evidence="4" type="ORF">C7S20_13115</name>
</gene>
<dbReference type="Proteomes" id="UP000241507">
    <property type="component" value="Chromosome"/>
</dbReference>
<dbReference type="PANTHER" id="PTHR43798:SF33">
    <property type="entry name" value="HYDROLASE, PUTATIVE (AFU_ORTHOLOGUE AFUA_2G14860)-RELATED"/>
    <property type="match status" value="1"/>
</dbReference>
<protein>
    <recommendedName>
        <fullName evidence="3">AB hydrolase-1 domain-containing protein</fullName>
    </recommendedName>
</protein>
<keyword evidence="2" id="KW-0378">Hydrolase</keyword>
<dbReference type="KEGG" id="grs:C7S20_13115"/>
<accession>A0A2R3Z767</accession>
<dbReference type="AlphaFoldDB" id="A0A2R3Z767"/>
<evidence type="ECO:0000313" key="4">
    <source>
        <dbReference type="EMBL" id="AVR46120.1"/>
    </source>
</evidence>
<sequence length="333" mass="38345">MLKKTGETVTKISVKRLSIKHSTTIKVLQMKKLFLAIFFLSLGYIAKAEEKQITTSDGVDLYVKVEGKGIPCLYIHGGPGSGSYWFEKFFGDFMEDHFTVIYLDQRGVGRSGSPENGDYSMERMAKDFEEVRKALGYDQWLTLGHSFGGILQMGYAELYPQAQKGMMMIDCTLYLNDSFCQSWAPKASEFLGEKYVGCENDTLPLLERMGDLGNRLREKDLFWKMAYTKKESQAIMDSTYLKFEKWNYDFGNAALSLDDYWKNYLPDTKNIEIPVLFFHGAQDFMVGPDHYKKVQFPHMLSVEFNGGHIPFQENKEDLKKAILAYVQKFHFQV</sequence>
<comment type="similarity">
    <text evidence="1">Belongs to the peptidase S33 family.</text>
</comment>
<evidence type="ECO:0000256" key="2">
    <source>
        <dbReference type="ARBA" id="ARBA00022801"/>
    </source>
</evidence>
<feature type="domain" description="AB hydrolase-1" evidence="3">
    <location>
        <begin position="73"/>
        <end position="313"/>
    </location>
</feature>
<organism evidence="4 5">
    <name type="scientific">Christiangramia fulva</name>
    <dbReference type="NCBI Taxonomy" id="2126553"/>
    <lineage>
        <taxon>Bacteria</taxon>
        <taxon>Pseudomonadati</taxon>
        <taxon>Bacteroidota</taxon>
        <taxon>Flavobacteriia</taxon>
        <taxon>Flavobacteriales</taxon>
        <taxon>Flavobacteriaceae</taxon>
        <taxon>Christiangramia</taxon>
    </lineage>
</organism>
<evidence type="ECO:0000259" key="3">
    <source>
        <dbReference type="Pfam" id="PF00561"/>
    </source>
</evidence>
<dbReference type="GO" id="GO:0008233">
    <property type="term" value="F:peptidase activity"/>
    <property type="evidence" value="ECO:0007669"/>
    <property type="project" value="InterPro"/>
</dbReference>
<dbReference type="GO" id="GO:0006508">
    <property type="term" value="P:proteolysis"/>
    <property type="evidence" value="ECO:0007669"/>
    <property type="project" value="InterPro"/>
</dbReference>
<dbReference type="Gene3D" id="3.40.50.1820">
    <property type="entry name" value="alpha/beta hydrolase"/>
    <property type="match status" value="1"/>
</dbReference>
<dbReference type="InterPro" id="IPR000073">
    <property type="entry name" value="AB_hydrolase_1"/>
</dbReference>
<proteinExistence type="inferred from homology"/>
<dbReference type="Pfam" id="PF00561">
    <property type="entry name" value="Abhydrolase_1"/>
    <property type="match status" value="1"/>
</dbReference>
<reference evidence="5" key="1">
    <citation type="submission" date="2018-03" db="EMBL/GenBank/DDBJ databases">
        <title>Gramella fulva sp. nov., isolated from a dry surface of tidal flat.</title>
        <authorList>
            <person name="Hwang S.H."/>
            <person name="Hwang W.M."/>
            <person name="Kang K."/>
            <person name="Ahn T.-Y."/>
        </authorList>
    </citation>
    <scope>NUCLEOTIDE SEQUENCE [LARGE SCALE GENOMIC DNA]</scope>
    <source>
        <strain evidence="5">SH35</strain>
    </source>
</reference>
<dbReference type="PANTHER" id="PTHR43798">
    <property type="entry name" value="MONOACYLGLYCEROL LIPASE"/>
    <property type="match status" value="1"/>
</dbReference>
<name>A0A2R3Z767_9FLAO</name>
<dbReference type="SUPFAM" id="SSF53474">
    <property type="entry name" value="alpha/beta-Hydrolases"/>
    <property type="match status" value="1"/>
</dbReference>
<dbReference type="InterPro" id="IPR002410">
    <property type="entry name" value="Peptidase_S33"/>
</dbReference>
<dbReference type="EMBL" id="CP028136">
    <property type="protein sequence ID" value="AVR46120.1"/>
    <property type="molecule type" value="Genomic_DNA"/>
</dbReference>
<evidence type="ECO:0000313" key="5">
    <source>
        <dbReference type="Proteomes" id="UP000241507"/>
    </source>
</evidence>